<accession>A0A1L9S7L0</accession>
<evidence type="ECO:0000313" key="2">
    <source>
        <dbReference type="Proteomes" id="UP000184188"/>
    </source>
</evidence>
<organism evidence="1 2">
    <name type="scientific">Penicilliopsis zonata CBS 506.65</name>
    <dbReference type="NCBI Taxonomy" id="1073090"/>
    <lineage>
        <taxon>Eukaryota</taxon>
        <taxon>Fungi</taxon>
        <taxon>Dikarya</taxon>
        <taxon>Ascomycota</taxon>
        <taxon>Pezizomycotina</taxon>
        <taxon>Eurotiomycetes</taxon>
        <taxon>Eurotiomycetidae</taxon>
        <taxon>Eurotiales</taxon>
        <taxon>Aspergillaceae</taxon>
        <taxon>Penicilliopsis</taxon>
    </lineage>
</organism>
<evidence type="ECO:0000313" key="1">
    <source>
        <dbReference type="EMBL" id="OJJ43133.1"/>
    </source>
</evidence>
<dbReference type="VEuPathDB" id="FungiDB:ASPZODRAFT_1223669"/>
<dbReference type="EMBL" id="KV878354">
    <property type="protein sequence ID" value="OJJ43133.1"/>
    <property type="molecule type" value="Genomic_DNA"/>
</dbReference>
<dbReference type="RefSeq" id="XP_022577643.1">
    <property type="nucleotide sequence ID" value="XM_022721322.1"/>
</dbReference>
<dbReference type="GeneID" id="34607787"/>
<protein>
    <submittedName>
        <fullName evidence="1">Uncharacterized protein</fullName>
    </submittedName>
</protein>
<dbReference type="Proteomes" id="UP000184188">
    <property type="component" value="Unassembled WGS sequence"/>
</dbReference>
<proteinExistence type="predicted"/>
<gene>
    <name evidence="1" type="ORF">ASPZODRAFT_1223669</name>
</gene>
<keyword evidence="2" id="KW-1185">Reference proteome</keyword>
<sequence>MGSIKMSQMSQEAGEYPDIIDLISLAWTRSLLLYETCPSDGWMAYTHPEHSFK</sequence>
<reference evidence="2" key="1">
    <citation type="journal article" date="2017" name="Genome Biol.">
        <title>Comparative genomics reveals high biological diversity and specific adaptations in the industrially and medically important fungal genus Aspergillus.</title>
        <authorList>
            <person name="de Vries R.P."/>
            <person name="Riley R."/>
            <person name="Wiebenga A."/>
            <person name="Aguilar-Osorio G."/>
            <person name="Amillis S."/>
            <person name="Uchima C.A."/>
            <person name="Anderluh G."/>
            <person name="Asadollahi M."/>
            <person name="Askin M."/>
            <person name="Barry K."/>
            <person name="Battaglia E."/>
            <person name="Bayram O."/>
            <person name="Benocci T."/>
            <person name="Braus-Stromeyer S.A."/>
            <person name="Caldana C."/>
            <person name="Canovas D."/>
            <person name="Cerqueira G.C."/>
            <person name="Chen F."/>
            <person name="Chen W."/>
            <person name="Choi C."/>
            <person name="Clum A."/>
            <person name="Dos Santos R.A."/>
            <person name="Damasio A.R."/>
            <person name="Diallinas G."/>
            <person name="Emri T."/>
            <person name="Fekete E."/>
            <person name="Flipphi M."/>
            <person name="Freyberg S."/>
            <person name="Gallo A."/>
            <person name="Gournas C."/>
            <person name="Habgood R."/>
            <person name="Hainaut M."/>
            <person name="Harispe M.L."/>
            <person name="Henrissat B."/>
            <person name="Hilden K.S."/>
            <person name="Hope R."/>
            <person name="Hossain A."/>
            <person name="Karabika E."/>
            <person name="Karaffa L."/>
            <person name="Karanyi Z."/>
            <person name="Krasevec N."/>
            <person name="Kuo A."/>
            <person name="Kusch H."/>
            <person name="LaButti K."/>
            <person name="Lagendijk E.L."/>
            <person name="Lapidus A."/>
            <person name="Levasseur A."/>
            <person name="Lindquist E."/>
            <person name="Lipzen A."/>
            <person name="Logrieco A.F."/>
            <person name="MacCabe A."/>
            <person name="Maekelae M.R."/>
            <person name="Malavazi I."/>
            <person name="Melin P."/>
            <person name="Meyer V."/>
            <person name="Mielnichuk N."/>
            <person name="Miskei M."/>
            <person name="Molnar A.P."/>
            <person name="Mule G."/>
            <person name="Ngan C.Y."/>
            <person name="Orejas M."/>
            <person name="Orosz E."/>
            <person name="Ouedraogo J.P."/>
            <person name="Overkamp K.M."/>
            <person name="Park H.-S."/>
            <person name="Perrone G."/>
            <person name="Piumi F."/>
            <person name="Punt P.J."/>
            <person name="Ram A.F."/>
            <person name="Ramon A."/>
            <person name="Rauscher S."/>
            <person name="Record E."/>
            <person name="Riano-Pachon D.M."/>
            <person name="Robert V."/>
            <person name="Roehrig J."/>
            <person name="Ruller R."/>
            <person name="Salamov A."/>
            <person name="Salih N.S."/>
            <person name="Samson R.A."/>
            <person name="Sandor E."/>
            <person name="Sanguinetti M."/>
            <person name="Schuetze T."/>
            <person name="Sepcic K."/>
            <person name="Shelest E."/>
            <person name="Sherlock G."/>
            <person name="Sophianopoulou V."/>
            <person name="Squina F.M."/>
            <person name="Sun H."/>
            <person name="Susca A."/>
            <person name="Todd R.B."/>
            <person name="Tsang A."/>
            <person name="Unkles S.E."/>
            <person name="van de Wiele N."/>
            <person name="van Rossen-Uffink D."/>
            <person name="Oliveira J.V."/>
            <person name="Vesth T.C."/>
            <person name="Visser J."/>
            <person name="Yu J.-H."/>
            <person name="Zhou M."/>
            <person name="Andersen M.R."/>
            <person name="Archer D.B."/>
            <person name="Baker S.E."/>
            <person name="Benoit I."/>
            <person name="Brakhage A.A."/>
            <person name="Braus G.H."/>
            <person name="Fischer R."/>
            <person name="Frisvad J.C."/>
            <person name="Goldman G.H."/>
            <person name="Houbraken J."/>
            <person name="Oakley B."/>
            <person name="Pocsi I."/>
            <person name="Scazzocchio C."/>
            <person name="Seiboth B."/>
            <person name="vanKuyk P.A."/>
            <person name="Wortman J."/>
            <person name="Dyer P.S."/>
            <person name="Grigoriev I.V."/>
        </authorList>
    </citation>
    <scope>NUCLEOTIDE SEQUENCE [LARGE SCALE GENOMIC DNA]</scope>
    <source>
        <strain evidence="2">CBS 506.65</strain>
    </source>
</reference>
<dbReference type="AlphaFoldDB" id="A0A1L9S7L0"/>
<name>A0A1L9S7L0_9EURO</name>